<dbReference type="Proteomes" id="UP000017836">
    <property type="component" value="Unassembled WGS sequence"/>
</dbReference>
<name>W1NJQ6_AMBTC</name>
<keyword evidence="3" id="KW-1185">Reference proteome</keyword>
<evidence type="ECO:0000313" key="3">
    <source>
        <dbReference type="Proteomes" id="UP000017836"/>
    </source>
</evidence>
<proteinExistence type="predicted"/>
<dbReference type="Gramene" id="ERM96022">
    <property type="protein sequence ID" value="ERM96022"/>
    <property type="gene ID" value="AMTR_s00129p00067300"/>
</dbReference>
<organism evidence="2 3">
    <name type="scientific">Amborella trichopoda</name>
    <dbReference type="NCBI Taxonomy" id="13333"/>
    <lineage>
        <taxon>Eukaryota</taxon>
        <taxon>Viridiplantae</taxon>
        <taxon>Streptophyta</taxon>
        <taxon>Embryophyta</taxon>
        <taxon>Tracheophyta</taxon>
        <taxon>Spermatophyta</taxon>
        <taxon>Magnoliopsida</taxon>
        <taxon>Amborellales</taxon>
        <taxon>Amborellaceae</taxon>
        <taxon>Amborella</taxon>
    </lineage>
</organism>
<evidence type="ECO:0000259" key="1">
    <source>
        <dbReference type="Pfam" id="PF04937"/>
    </source>
</evidence>
<accession>W1NJQ6</accession>
<dbReference type="InterPro" id="IPR007021">
    <property type="entry name" value="DUF659"/>
</dbReference>
<sequence>MTLKSMVKGTRNMLGTYIGKWLYVKGTPFDAANSPYFSPMVNAIQRARPGVKPSTAYELNGSILDEEVEEVRKWIEEYKRSWPRTGIILMSDGWLNKVNKKEFVNFLAYSPKTKLMDERKHLVWIDLMVEEISEIKIVKVTLQEARLVSRFIYNHSKILFLFRERSKKKEIIRPAITRFATDYLAVDFIREYEGAIKRLFTSEE</sequence>
<dbReference type="EMBL" id="KI397331">
    <property type="protein sequence ID" value="ERM96022.1"/>
    <property type="molecule type" value="Genomic_DNA"/>
</dbReference>
<dbReference type="SUPFAM" id="SSF53098">
    <property type="entry name" value="Ribonuclease H-like"/>
    <property type="match status" value="1"/>
</dbReference>
<protein>
    <recommendedName>
        <fullName evidence="1">DUF659 domain-containing protein</fullName>
    </recommendedName>
</protein>
<dbReference type="AlphaFoldDB" id="W1NJQ6"/>
<dbReference type="Pfam" id="PF04937">
    <property type="entry name" value="DUF659"/>
    <property type="match status" value="1"/>
</dbReference>
<dbReference type="InterPro" id="IPR012337">
    <property type="entry name" value="RNaseH-like_sf"/>
</dbReference>
<feature type="domain" description="DUF659" evidence="1">
    <location>
        <begin position="55"/>
        <end position="113"/>
    </location>
</feature>
<dbReference type="PANTHER" id="PTHR32166">
    <property type="entry name" value="OSJNBA0013A04.12 PROTEIN"/>
    <property type="match status" value="1"/>
</dbReference>
<dbReference type="HOGENOM" id="CLU_016471_5_1_1"/>
<evidence type="ECO:0000313" key="2">
    <source>
        <dbReference type="EMBL" id="ERM96022.1"/>
    </source>
</evidence>
<reference evidence="3" key="1">
    <citation type="journal article" date="2013" name="Science">
        <title>The Amborella genome and the evolution of flowering plants.</title>
        <authorList>
            <consortium name="Amborella Genome Project"/>
        </authorList>
    </citation>
    <scope>NUCLEOTIDE SEQUENCE [LARGE SCALE GENOMIC DNA]</scope>
</reference>
<gene>
    <name evidence="2" type="ORF">AMTR_s00129p00067300</name>
</gene>
<dbReference type="PANTHER" id="PTHR32166:SF24">
    <property type="entry name" value="F16P17.2 PROTEIN"/>
    <property type="match status" value="1"/>
</dbReference>